<gene>
    <name evidence="3" type="ORF">KMABBJJO_00006</name>
</gene>
<proteinExistence type="predicted"/>
<protein>
    <submittedName>
        <fullName evidence="3">Uncharacterized protein</fullName>
    </submittedName>
</protein>
<dbReference type="AlphaFoldDB" id="A0A7G9Z9J3"/>
<evidence type="ECO:0000256" key="1">
    <source>
        <dbReference type="SAM" id="MobiDB-lite"/>
    </source>
</evidence>
<keyword evidence="2" id="KW-1133">Transmembrane helix</keyword>
<reference evidence="3" key="1">
    <citation type="submission" date="2020-06" db="EMBL/GenBank/DDBJ databases">
        <title>Unique genomic features of the anaerobic methanotrophic archaea.</title>
        <authorList>
            <person name="Chadwick G.L."/>
            <person name="Skennerton C.T."/>
            <person name="Laso-Perez R."/>
            <person name="Leu A.O."/>
            <person name="Speth D.R."/>
            <person name="Yu H."/>
            <person name="Morgan-Lang C."/>
            <person name="Hatzenpichler R."/>
            <person name="Goudeau D."/>
            <person name="Malmstrom R."/>
            <person name="Brazelton W.J."/>
            <person name="Woyke T."/>
            <person name="Hallam S.J."/>
            <person name="Tyson G.W."/>
            <person name="Wegener G."/>
            <person name="Boetius A."/>
            <person name="Orphan V."/>
        </authorList>
    </citation>
    <scope>NUCLEOTIDE SEQUENCE</scope>
</reference>
<accession>A0A7G9Z9J3</accession>
<keyword evidence="2" id="KW-0472">Membrane</keyword>
<feature type="region of interest" description="Disordered" evidence="1">
    <location>
        <begin position="135"/>
        <end position="154"/>
    </location>
</feature>
<organism evidence="3">
    <name type="scientific">Candidatus Methanophaga sp. ANME-1 ERB7</name>
    <dbReference type="NCBI Taxonomy" id="2759913"/>
    <lineage>
        <taxon>Archaea</taxon>
        <taxon>Methanobacteriati</taxon>
        <taxon>Methanobacteriota</taxon>
        <taxon>Stenosarchaea group</taxon>
        <taxon>Methanomicrobia</taxon>
        <taxon>Candidatus Methanophagales</taxon>
        <taxon>Candidatus Methanophagaceae</taxon>
        <taxon>Candidatus Methanophaga</taxon>
    </lineage>
</organism>
<keyword evidence="2" id="KW-0812">Transmembrane</keyword>
<name>A0A7G9Z9J3_9EURY</name>
<evidence type="ECO:0000256" key="2">
    <source>
        <dbReference type="SAM" id="Phobius"/>
    </source>
</evidence>
<sequence>MEKRGKMRWKILTLLLFLATAVLLAGTVTAVPGTDGVTRSAPADPVPGAEFDVKLTISGERPLVVGILETIPEGFDFVSTSHPSDQYDVSAQKIAFAVINETEIVYRVKASSSGVGSFTGTWIDMLSQKEGSITATGGIEEGSTPTPTPATTPTPEVQGFETFFTALTLVIAGLFVVLLRNKEEGGRVE</sequence>
<dbReference type="EMBL" id="MT631673">
    <property type="protein sequence ID" value="QNO56927.1"/>
    <property type="molecule type" value="Genomic_DNA"/>
</dbReference>
<evidence type="ECO:0000313" key="3">
    <source>
        <dbReference type="EMBL" id="QNO56927.1"/>
    </source>
</evidence>
<feature type="transmembrane region" description="Helical" evidence="2">
    <location>
        <begin position="162"/>
        <end position="179"/>
    </location>
</feature>